<dbReference type="Gene3D" id="1.10.150.900">
    <property type="match status" value="1"/>
</dbReference>
<gene>
    <name evidence="6" type="ORF">B0H17DRAFT_1141861</name>
</gene>
<dbReference type="PANTHER" id="PTHR45962:SF1">
    <property type="entry name" value="N-FATTY-ACYL-AMINO ACID SYNTHASE_HYDROLASE PM20D1"/>
    <property type="match status" value="1"/>
</dbReference>
<dbReference type="PANTHER" id="PTHR45962">
    <property type="entry name" value="N-FATTY-ACYL-AMINO ACID SYNTHASE/HYDROLASE PM20D1"/>
    <property type="match status" value="1"/>
</dbReference>
<evidence type="ECO:0000256" key="2">
    <source>
        <dbReference type="ARBA" id="ARBA00022670"/>
    </source>
</evidence>
<evidence type="ECO:0000256" key="3">
    <source>
        <dbReference type="ARBA" id="ARBA00022723"/>
    </source>
</evidence>
<keyword evidence="7" id="KW-1185">Reference proteome</keyword>
<dbReference type="Proteomes" id="UP001221757">
    <property type="component" value="Unassembled WGS sequence"/>
</dbReference>
<dbReference type="GO" id="GO:0046872">
    <property type="term" value="F:metal ion binding"/>
    <property type="evidence" value="ECO:0007669"/>
    <property type="project" value="UniProtKB-KW"/>
</dbReference>
<keyword evidence="5" id="KW-0862">Zinc</keyword>
<proteinExistence type="inferred from homology"/>
<accession>A0AAD7G8L2</accession>
<dbReference type="EMBL" id="JARKIE010000181">
    <property type="protein sequence ID" value="KAJ7670380.1"/>
    <property type="molecule type" value="Genomic_DNA"/>
</dbReference>
<dbReference type="GO" id="GO:0000328">
    <property type="term" value="C:fungal-type vacuole lumen"/>
    <property type="evidence" value="ECO:0007669"/>
    <property type="project" value="TreeGrafter"/>
</dbReference>
<keyword evidence="3" id="KW-0479">Metal-binding</keyword>
<dbReference type="GO" id="GO:0004180">
    <property type="term" value="F:carboxypeptidase activity"/>
    <property type="evidence" value="ECO:0007669"/>
    <property type="project" value="TreeGrafter"/>
</dbReference>
<dbReference type="InterPro" id="IPR047177">
    <property type="entry name" value="Pept_M20A"/>
</dbReference>
<evidence type="ECO:0000313" key="7">
    <source>
        <dbReference type="Proteomes" id="UP001221757"/>
    </source>
</evidence>
<sequence>MDLAAQFNLSVTAYGELPTAAGVSAYGILELSAPQTLEPTPITPSDAMAFRLLAGTIRTAFQTARKGVQQDALFATPGMMTGNTDTRFNWALLQHIFRYGHGNMIGRGLSGIHTVNEHISAASFVEMITFFTTPILNIDESAL</sequence>
<evidence type="ECO:0000256" key="1">
    <source>
        <dbReference type="ARBA" id="ARBA00006247"/>
    </source>
</evidence>
<comment type="caution">
    <text evidence="6">The sequence shown here is derived from an EMBL/GenBank/DDBJ whole genome shotgun (WGS) entry which is preliminary data.</text>
</comment>
<protein>
    <submittedName>
        <fullName evidence="6">Uncharacterized protein</fullName>
    </submittedName>
</protein>
<dbReference type="GO" id="GO:0051603">
    <property type="term" value="P:proteolysis involved in protein catabolic process"/>
    <property type="evidence" value="ECO:0007669"/>
    <property type="project" value="TreeGrafter"/>
</dbReference>
<comment type="similarity">
    <text evidence="1">Belongs to the peptidase M20A family.</text>
</comment>
<keyword evidence="4" id="KW-0378">Hydrolase</keyword>
<keyword evidence="2" id="KW-0645">Protease</keyword>
<dbReference type="AlphaFoldDB" id="A0AAD7G8L2"/>
<dbReference type="SUPFAM" id="SSF53187">
    <property type="entry name" value="Zn-dependent exopeptidases"/>
    <property type="match status" value="1"/>
</dbReference>
<evidence type="ECO:0000256" key="5">
    <source>
        <dbReference type="ARBA" id="ARBA00022833"/>
    </source>
</evidence>
<evidence type="ECO:0000313" key="6">
    <source>
        <dbReference type="EMBL" id="KAJ7670380.1"/>
    </source>
</evidence>
<organism evidence="6 7">
    <name type="scientific">Mycena rosella</name>
    <name type="common">Pink bonnet</name>
    <name type="synonym">Agaricus rosellus</name>
    <dbReference type="NCBI Taxonomy" id="1033263"/>
    <lineage>
        <taxon>Eukaryota</taxon>
        <taxon>Fungi</taxon>
        <taxon>Dikarya</taxon>
        <taxon>Basidiomycota</taxon>
        <taxon>Agaricomycotina</taxon>
        <taxon>Agaricomycetes</taxon>
        <taxon>Agaricomycetidae</taxon>
        <taxon>Agaricales</taxon>
        <taxon>Marasmiineae</taxon>
        <taxon>Mycenaceae</taxon>
        <taxon>Mycena</taxon>
    </lineage>
</organism>
<name>A0AAD7G8L2_MYCRO</name>
<reference evidence="6" key="1">
    <citation type="submission" date="2023-03" db="EMBL/GenBank/DDBJ databases">
        <title>Massive genome expansion in bonnet fungi (Mycena s.s.) driven by repeated elements and novel gene families across ecological guilds.</title>
        <authorList>
            <consortium name="Lawrence Berkeley National Laboratory"/>
            <person name="Harder C.B."/>
            <person name="Miyauchi S."/>
            <person name="Viragh M."/>
            <person name="Kuo A."/>
            <person name="Thoen E."/>
            <person name="Andreopoulos B."/>
            <person name="Lu D."/>
            <person name="Skrede I."/>
            <person name="Drula E."/>
            <person name="Henrissat B."/>
            <person name="Morin E."/>
            <person name="Kohler A."/>
            <person name="Barry K."/>
            <person name="LaButti K."/>
            <person name="Morin E."/>
            <person name="Salamov A."/>
            <person name="Lipzen A."/>
            <person name="Mereny Z."/>
            <person name="Hegedus B."/>
            <person name="Baldrian P."/>
            <person name="Stursova M."/>
            <person name="Weitz H."/>
            <person name="Taylor A."/>
            <person name="Grigoriev I.V."/>
            <person name="Nagy L.G."/>
            <person name="Martin F."/>
            <person name="Kauserud H."/>
        </authorList>
    </citation>
    <scope>NUCLEOTIDE SEQUENCE</scope>
    <source>
        <strain evidence="6">CBHHK067</strain>
    </source>
</reference>
<evidence type="ECO:0000256" key="4">
    <source>
        <dbReference type="ARBA" id="ARBA00022801"/>
    </source>
</evidence>